<reference evidence="3 4" key="1">
    <citation type="journal article" date="2009" name="Int. J. Syst. Evol. Microbiol.">
        <title>Nocardioides caeni sp. nov., isolated from wastewater.</title>
        <authorList>
            <person name="Yoon J.H."/>
            <person name="Kang S.J."/>
            <person name="Park S."/>
            <person name="Kim W."/>
            <person name="Oh T.K."/>
        </authorList>
    </citation>
    <scope>NUCLEOTIDE SEQUENCE [LARGE SCALE GENOMIC DNA]</scope>
    <source>
        <strain evidence="3 4">DSM 23134</strain>
    </source>
</reference>
<gene>
    <name evidence="3" type="ORF">E9934_13480</name>
</gene>
<feature type="compositionally biased region" description="Basic residues" evidence="1">
    <location>
        <begin position="1"/>
        <end position="12"/>
    </location>
</feature>
<feature type="region of interest" description="Disordered" evidence="1">
    <location>
        <begin position="1"/>
        <end position="22"/>
    </location>
</feature>
<proteinExistence type="predicted"/>
<evidence type="ECO:0000313" key="4">
    <source>
        <dbReference type="Proteomes" id="UP000307087"/>
    </source>
</evidence>
<evidence type="ECO:0000313" key="3">
    <source>
        <dbReference type="EMBL" id="THV10746.1"/>
    </source>
</evidence>
<accession>A0A4V4HJJ9</accession>
<dbReference type="AlphaFoldDB" id="A0A4V4HJJ9"/>
<feature type="domain" description="AbiEi antitoxin N-terminal" evidence="2">
    <location>
        <begin position="52"/>
        <end position="94"/>
    </location>
</feature>
<dbReference type="Proteomes" id="UP000307087">
    <property type="component" value="Unassembled WGS sequence"/>
</dbReference>
<dbReference type="InterPro" id="IPR025159">
    <property type="entry name" value="AbiEi_N"/>
</dbReference>
<comment type="caution">
    <text evidence="3">The sequence shown here is derived from an EMBL/GenBank/DDBJ whole genome shotgun (WGS) entry which is preliminary data.</text>
</comment>
<keyword evidence="4" id="KW-1185">Reference proteome</keyword>
<sequence>MRSTLRPRRHKPGHDGRTPPSVAFSLHRLHWRGAGRDGVSATVGGMNARVRAIMSNQWGLVTRFQAIAAGMSAAAVDQLVKSGAWLALRRGVYTAREYVESLTTHAEQRLLADRAASLRVAASHVLSHHSAAYALQLPVLREPRPVSHLTRPGIVGTHRRRDIAQHLAPYPQEQATAVHGVGVLGLARTALDITREHGYQQGLVAADSAMRLGVTRSQLAEVKALMWCWPRSTIMDEVIASASADADSPGETLMRILVEGLGFGTPELQFGLSADGRTAWCDLRLGRHLFEFDGMVKILGPHDGGVALQPATEVLWEEKGRQDFLTGFKLGISRGTWADVWGAGVEHARARFRREYLDTCSRFGTDVSDLAPFRPRGPRPRPRPTPPAYRLMGWGRWAA</sequence>
<evidence type="ECO:0000259" key="2">
    <source>
        <dbReference type="Pfam" id="PF13338"/>
    </source>
</evidence>
<name>A0A4V4HJJ9_9ACTN</name>
<evidence type="ECO:0000256" key="1">
    <source>
        <dbReference type="SAM" id="MobiDB-lite"/>
    </source>
</evidence>
<dbReference type="Pfam" id="PF13338">
    <property type="entry name" value="AbiEi_4"/>
    <property type="match status" value="1"/>
</dbReference>
<dbReference type="EMBL" id="STGW01000009">
    <property type="protein sequence ID" value="THV10746.1"/>
    <property type="molecule type" value="Genomic_DNA"/>
</dbReference>
<protein>
    <recommendedName>
        <fullName evidence="2">AbiEi antitoxin N-terminal domain-containing protein</fullName>
    </recommendedName>
</protein>
<organism evidence="3 4">
    <name type="scientific">Nocardioides caeni</name>
    <dbReference type="NCBI Taxonomy" id="574700"/>
    <lineage>
        <taxon>Bacteria</taxon>
        <taxon>Bacillati</taxon>
        <taxon>Actinomycetota</taxon>
        <taxon>Actinomycetes</taxon>
        <taxon>Propionibacteriales</taxon>
        <taxon>Nocardioidaceae</taxon>
        <taxon>Nocardioides</taxon>
    </lineage>
</organism>